<dbReference type="Proteomes" id="UP000434604">
    <property type="component" value="Unassembled WGS sequence"/>
</dbReference>
<dbReference type="EMBL" id="WDED01000006">
    <property type="protein sequence ID" value="KAB6149031.1"/>
    <property type="molecule type" value="Genomic_DNA"/>
</dbReference>
<dbReference type="InterPro" id="IPR013783">
    <property type="entry name" value="Ig-like_fold"/>
</dbReference>
<organism evidence="6 8">
    <name type="scientific">Bacteroides xylanisolvens</name>
    <dbReference type="NCBI Taxonomy" id="371601"/>
    <lineage>
        <taxon>Bacteria</taxon>
        <taxon>Pseudomonadati</taxon>
        <taxon>Bacteroidota</taxon>
        <taxon>Bacteroidia</taxon>
        <taxon>Bacteroidales</taxon>
        <taxon>Bacteroidaceae</taxon>
        <taxon>Bacteroides</taxon>
    </lineage>
</organism>
<dbReference type="Pfam" id="PF01915">
    <property type="entry name" value="Glyco_hydro_3_C"/>
    <property type="match status" value="1"/>
</dbReference>
<evidence type="ECO:0000256" key="1">
    <source>
        <dbReference type="ARBA" id="ARBA00005336"/>
    </source>
</evidence>
<dbReference type="Pfam" id="PF00933">
    <property type="entry name" value="Glyco_hydro_3"/>
    <property type="match status" value="1"/>
</dbReference>
<dbReference type="PRINTS" id="PR00133">
    <property type="entry name" value="GLHYDRLASE3"/>
</dbReference>
<dbReference type="PANTHER" id="PTHR42721:SF3">
    <property type="entry name" value="BETA-D-XYLOSIDASE 5-RELATED"/>
    <property type="match status" value="1"/>
</dbReference>
<reference evidence="6 8" key="1">
    <citation type="journal article" date="2019" name="Nat. Med.">
        <title>A library of human gut bacterial isolates paired with longitudinal multiomics data enables mechanistic microbiome research.</title>
        <authorList>
            <person name="Poyet M."/>
            <person name="Groussin M."/>
            <person name="Gibbons S.M."/>
            <person name="Avila-Pacheco J."/>
            <person name="Jiang X."/>
            <person name="Kearney S.M."/>
            <person name="Perrotta A.R."/>
            <person name="Berdy B."/>
            <person name="Zhao S."/>
            <person name="Lieberman T.D."/>
            <person name="Swanson P.K."/>
            <person name="Smith M."/>
            <person name="Roesemann S."/>
            <person name="Alexander J.E."/>
            <person name="Rich S.A."/>
            <person name="Livny J."/>
            <person name="Vlamakis H."/>
            <person name="Clish C."/>
            <person name="Bullock K."/>
            <person name="Deik A."/>
            <person name="Scott J."/>
            <person name="Pierce K.A."/>
            <person name="Xavier R.J."/>
            <person name="Alm E.J."/>
        </authorList>
    </citation>
    <scope>NUCLEOTIDE SEQUENCE [LARGE SCALE GENOMIC DNA]</scope>
    <source>
        <strain evidence="6 8">BIOML-A58</strain>
    </source>
</reference>
<name>A0A7J5Q035_9BACE</name>
<evidence type="ECO:0000256" key="2">
    <source>
        <dbReference type="ARBA" id="ARBA00022729"/>
    </source>
</evidence>
<sequence length="734" mass="81324">MRFSKKLLLYIFVFIGKGNISMAQTVYDNQDVSFEERARKIISVMTLEEKISQMVNDAVAIPRLGIPEYNWWNECLHGLARAGKATVFPQSIGLGATFDTDLVYRIADAISDEARAFYIHASKRGNRGLYTGLTFYSPNINIYRDPRWGRGQETYGEDPYLTSLLGTAFVKGLQGNDGKYLKTAACAKHYAAHSGPEELRHSFDAVVDFRDMHETYLPAFKALVKDANVRSVMGAYNRTNGEACCASKYLLVDVLKKKWGFNGFLTSDCGALVDIYKYHKLCETDEEAAAMAAKAGMNLNCGSLYSYALIKAVRKGMVTEKEIDELLYPLMLTRFQLGLFDDEEKVPYNNIDISVVDSKKHKDLAYEAALKSCVLLENKNNVLPLCKELNYLYLTGPNANNADALIGNYFGVSDKLTTFLEGFVNRVPAGVSIQYKQGVMIDKSNTNPIDWTTGEGAKADAVIACIGLTWLLEGEEGEAIASAQRGDMIDNSVPKAQIDFLVTLKKKLASQNKPLIVIVSGGCPVQLNLIREIADALILAWYPGEAGGNAIADIVLGNANPSGRTPVTFVKSLKQLPDFEDYSMKNRTYRYMTEEPLYPFGYGLSYSNFEYDELYVPDKAKAGEEIVVGVTVSNTSCIAGEEVVQLYLTDDDASVPVPVRQLAAFKRVFLNPGESKRMSLTIPVEKFSLITDKNRRKIESGYFTISVGGGQPVSKTKSYVTKKILLKGDKELEL</sequence>
<feature type="chain" id="PRO_5042752637" evidence="4">
    <location>
        <begin position="24"/>
        <end position="734"/>
    </location>
</feature>
<dbReference type="Gene3D" id="2.60.40.10">
    <property type="entry name" value="Immunoglobulins"/>
    <property type="match status" value="1"/>
</dbReference>
<dbReference type="SUPFAM" id="SSF52279">
    <property type="entry name" value="Beta-D-glucan exohydrolase, C-terminal domain"/>
    <property type="match status" value="1"/>
</dbReference>
<evidence type="ECO:0000313" key="7">
    <source>
        <dbReference type="EMBL" id="MCA4703085.1"/>
    </source>
</evidence>
<dbReference type="GO" id="GO:0045493">
    <property type="term" value="P:xylan catabolic process"/>
    <property type="evidence" value="ECO:0007669"/>
    <property type="project" value="InterPro"/>
</dbReference>
<dbReference type="Gene3D" id="3.20.20.300">
    <property type="entry name" value="Glycoside hydrolase, family 3, N-terminal domain"/>
    <property type="match status" value="1"/>
</dbReference>
<dbReference type="InterPro" id="IPR017853">
    <property type="entry name" value="GH"/>
</dbReference>
<keyword evidence="2 4" id="KW-0732">Signal</keyword>
<comment type="caution">
    <text evidence="6">The sequence shown here is derived from an EMBL/GenBank/DDBJ whole genome shotgun (WGS) entry which is preliminary data.</text>
</comment>
<dbReference type="EMBL" id="JAIWYE010000012">
    <property type="protein sequence ID" value="MCA4703085.1"/>
    <property type="molecule type" value="Genomic_DNA"/>
</dbReference>
<dbReference type="InterPro" id="IPR036881">
    <property type="entry name" value="Glyco_hydro_3_C_sf"/>
</dbReference>
<dbReference type="InterPro" id="IPR044993">
    <property type="entry name" value="BXL"/>
</dbReference>
<evidence type="ECO:0000313" key="6">
    <source>
        <dbReference type="EMBL" id="KAB6149031.1"/>
    </source>
</evidence>
<dbReference type="InterPro" id="IPR036962">
    <property type="entry name" value="Glyco_hydro_3_N_sf"/>
</dbReference>
<dbReference type="GO" id="GO:0046556">
    <property type="term" value="F:alpha-L-arabinofuranosidase activity"/>
    <property type="evidence" value="ECO:0007669"/>
    <property type="project" value="TreeGrafter"/>
</dbReference>
<comment type="similarity">
    <text evidence="1">Belongs to the glycosyl hydrolase 3 family.</text>
</comment>
<dbReference type="RefSeq" id="WP_151934339.1">
    <property type="nucleotide sequence ID" value="NZ_JAIWXB010000011.1"/>
</dbReference>
<keyword evidence="3 6" id="KW-0378">Hydrolase</keyword>
<evidence type="ECO:0000259" key="5">
    <source>
        <dbReference type="SMART" id="SM01217"/>
    </source>
</evidence>
<dbReference type="Pfam" id="PF14310">
    <property type="entry name" value="Fn3-like"/>
    <property type="match status" value="1"/>
</dbReference>
<dbReference type="Gene3D" id="3.40.50.1700">
    <property type="entry name" value="Glycoside hydrolase family 3 C-terminal domain"/>
    <property type="match status" value="1"/>
</dbReference>
<dbReference type="PANTHER" id="PTHR42721">
    <property type="entry name" value="SUGAR HYDROLASE-RELATED"/>
    <property type="match status" value="1"/>
</dbReference>
<proteinExistence type="inferred from homology"/>
<dbReference type="SUPFAM" id="SSF51445">
    <property type="entry name" value="(Trans)glycosidases"/>
    <property type="match status" value="1"/>
</dbReference>
<evidence type="ECO:0000256" key="3">
    <source>
        <dbReference type="ARBA" id="ARBA00022801"/>
    </source>
</evidence>
<dbReference type="InterPro" id="IPR001764">
    <property type="entry name" value="Glyco_hydro_3_N"/>
</dbReference>
<feature type="signal peptide" evidence="4">
    <location>
        <begin position="1"/>
        <end position="23"/>
    </location>
</feature>
<dbReference type="SMART" id="SM01217">
    <property type="entry name" value="Fn3_like"/>
    <property type="match status" value="1"/>
</dbReference>
<dbReference type="GO" id="GO:0031222">
    <property type="term" value="P:arabinan catabolic process"/>
    <property type="evidence" value="ECO:0007669"/>
    <property type="project" value="TreeGrafter"/>
</dbReference>
<gene>
    <name evidence="6" type="ORF">GA398_05845</name>
    <name evidence="7" type="ORF">LD004_05585</name>
</gene>
<evidence type="ECO:0000256" key="4">
    <source>
        <dbReference type="SAM" id="SignalP"/>
    </source>
</evidence>
<dbReference type="GO" id="GO:0009044">
    <property type="term" value="F:xylan 1,4-beta-xylosidase activity"/>
    <property type="evidence" value="ECO:0007669"/>
    <property type="project" value="InterPro"/>
</dbReference>
<dbReference type="InterPro" id="IPR002772">
    <property type="entry name" value="Glyco_hydro_3_C"/>
</dbReference>
<evidence type="ECO:0000313" key="8">
    <source>
        <dbReference type="Proteomes" id="UP000434604"/>
    </source>
</evidence>
<dbReference type="AlphaFoldDB" id="A0A7J5Q035"/>
<accession>A0A7J5Q035</accession>
<protein>
    <submittedName>
        <fullName evidence="7">Glycoside hydrolase family 3 C-terminal domain-containing protein</fullName>
    </submittedName>
    <submittedName>
        <fullName evidence="6">Glycoside hydrolase family 3 protein</fullName>
    </submittedName>
</protein>
<feature type="domain" description="Fibronectin type III-like" evidence="5">
    <location>
        <begin position="642"/>
        <end position="711"/>
    </location>
</feature>
<dbReference type="InterPro" id="IPR026891">
    <property type="entry name" value="Fn3-like"/>
</dbReference>
<reference evidence="7" key="2">
    <citation type="submission" date="2023-08" db="EMBL/GenBank/DDBJ databases">
        <title>Mucin Metabolism Genes Underlie the Key Renovations of Bacteroides xylanisolvens Genomes in Captive Great Apes.</title>
        <authorList>
            <person name="Nishida A.H."/>
        </authorList>
    </citation>
    <scope>NUCLEOTIDE SEQUENCE</scope>
    <source>
        <strain evidence="7">P13.H9</strain>
    </source>
</reference>
<dbReference type="Proteomes" id="UP001198461">
    <property type="component" value="Unassembled WGS sequence"/>
</dbReference>